<protein>
    <recommendedName>
        <fullName evidence="1">Methyltransferase domain-containing protein</fullName>
    </recommendedName>
</protein>
<dbReference type="GO" id="GO:0005737">
    <property type="term" value="C:cytoplasm"/>
    <property type="evidence" value="ECO:0007669"/>
    <property type="project" value="TreeGrafter"/>
</dbReference>
<dbReference type="InterPro" id="IPR029063">
    <property type="entry name" value="SAM-dependent_MTases_sf"/>
</dbReference>
<sequence>MSGGDFLTAIFGMLPSCTSIVLSSPLKKRSCTEKPHGENTRAEGADSKTSCAGGADGCIKIRMRKAGKESFSAEFFGKKQVFHKTFPLEGLKEFLKELPYAGGALWRQCIFTAEDTRCILLANKKGRTSLSIKSVPRAQVDVESEYTHNRQKNYLIDENAAAPFLHALGLAAADGKIIAKKYAKFRQINRFLEYADDVLGALTERGAGTKRPLSIIDFGCGKAYLTFALYYFLTEVKGLQADITGVDLKRDVIEHCSDLARKLNYGGLHFEVNDIRSYALHSHADGLSSRGDAPQEESERQIDEKDIDMVISLHACDTATDYALAFALQKKAKVILSAPCCQHELNGALGKNCPDEAFNAFTEYGIVKERFAALATDIMRARLIKKHGYAVQILEFIDTEHTPKNLLIRAIRHKNADANKTAATAALSERDDVYENLCRALGKRIILESLSEQPESAKPHKEKGADRAR</sequence>
<evidence type="ECO:0000259" key="1">
    <source>
        <dbReference type="Pfam" id="PF13679"/>
    </source>
</evidence>
<dbReference type="Gene3D" id="3.40.50.150">
    <property type="entry name" value="Vaccinia Virus protein VP39"/>
    <property type="match status" value="1"/>
</dbReference>
<dbReference type="SUPFAM" id="SSF53335">
    <property type="entry name" value="S-adenosyl-L-methionine-dependent methyltransferases"/>
    <property type="match status" value="1"/>
</dbReference>
<dbReference type="InterPro" id="IPR025714">
    <property type="entry name" value="Methyltranfer_dom"/>
</dbReference>
<accession>S3K465</accession>
<evidence type="ECO:0000313" key="2">
    <source>
        <dbReference type="EMBL" id="EPF31741.1"/>
    </source>
</evidence>
<keyword evidence="3" id="KW-1185">Reference proteome</keyword>
<dbReference type="STRING" id="1125699.HMPREF9194_02092"/>
<evidence type="ECO:0000313" key="3">
    <source>
        <dbReference type="Proteomes" id="UP000014541"/>
    </source>
</evidence>
<dbReference type="RefSeq" id="WP_016526350.1">
    <property type="nucleotide sequence ID" value="NZ_KE332518.1"/>
</dbReference>
<organism evidence="2 3">
    <name type="scientific">Treponema maltophilum ATCC 51939</name>
    <dbReference type="NCBI Taxonomy" id="1125699"/>
    <lineage>
        <taxon>Bacteria</taxon>
        <taxon>Pseudomonadati</taxon>
        <taxon>Spirochaetota</taxon>
        <taxon>Spirochaetia</taxon>
        <taxon>Spirochaetales</taxon>
        <taxon>Treponemataceae</taxon>
        <taxon>Treponema</taxon>
    </lineage>
</organism>
<dbReference type="AlphaFoldDB" id="S3K465"/>
<reference evidence="2 3" key="1">
    <citation type="submission" date="2013-04" db="EMBL/GenBank/DDBJ databases">
        <title>The Genome Sequence of Treponema maltophilum ATCC 51939.</title>
        <authorList>
            <consortium name="The Broad Institute Genomics Platform"/>
            <person name="Earl A."/>
            <person name="Ward D."/>
            <person name="Feldgarden M."/>
            <person name="Gevers D."/>
            <person name="Leonetti C."/>
            <person name="Blanton J.M."/>
            <person name="Dewhirst F.E."/>
            <person name="Izard J."/>
            <person name="Walker B."/>
            <person name="Young S."/>
            <person name="Zeng Q."/>
            <person name="Gargeya S."/>
            <person name="Fitzgerald M."/>
            <person name="Haas B."/>
            <person name="Abouelleil A."/>
            <person name="Allen A.W."/>
            <person name="Alvarado L."/>
            <person name="Arachchi H.M."/>
            <person name="Berlin A.M."/>
            <person name="Chapman S.B."/>
            <person name="Gainer-Dewar J."/>
            <person name="Goldberg J."/>
            <person name="Griggs A."/>
            <person name="Gujja S."/>
            <person name="Hansen M."/>
            <person name="Howarth C."/>
            <person name="Imamovic A."/>
            <person name="Ireland A."/>
            <person name="Larimer J."/>
            <person name="McCowan C."/>
            <person name="Murphy C."/>
            <person name="Pearson M."/>
            <person name="Poon T.W."/>
            <person name="Priest M."/>
            <person name="Roberts A."/>
            <person name="Saif S."/>
            <person name="Shea T."/>
            <person name="Sisk P."/>
            <person name="Sykes S."/>
            <person name="Wortman J."/>
            <person name="Nusbaum C."/>
            <person name="Birren B."/>
        </authorList>
    </citation>
    <scope>NUCLEOTIDE SEQUENCE [LARGE SCALE GENOMIC DNA]</scope>
    <source>
        <strain evidence="2 3">ATCC 51939</strain>
    </source>
</reference>
<name>S3K465_TREMA</name>
<dbReference type="Proteomes" id="UP000014541">
    <property type="component" value="Unassembled WGS sequence"/>
</dbReference>
<dbReference type="PANTHER" id="PTHR13369:SF3">
    <property type="entry name" value="METHYLTRANSFERASE DOMAIN-CONTAINING PROTEIN"/>
    <property type="match status" value="1"/>
</dbReference>
<gene>
    <name evidence="2" type="ORF">HMPREF9194_02092</name>
</gene>
<comment type="caution">
    <text evidence="2">The sequence shown here is derived from an EMBL/GenBank/DDBJ whole genome shotgun (WGS) entry which is preliminary data.</text>
</comment>
<dbReference type="eggNOG" id="COG2263">
    <property type="taxonomic scope" value="Bacteria"/>
</dbReference>
<dbReference type="Pfam" id="PF13679">
    <property type="entry name" value="Methyltransf_32"/>
    <property type="match status" value="1"/>
</dbReference>
<proteinExistence type="predicted"/>
<feature type="domain" description="Methyltransferase" evidence="1">
    <location>
        <begin position="184"/>
        <end position="346"/>
    </location>
</feature>
<dbReference type="HOGENOM" id="CLU_031012_1_0_12"/>
<dbReference type="PATRIC" id="fig|1125699.3.peg.2116"/>
<dbReference type="PANTHER" id="PTHR13369">
    <property type="match status" value="1"/>
</dbReference>
<dbReference type="EMBL" id="ATFF01000006">
    <property type="protein sequence ID" value="EPF31741.1"/>
    <property type="molecule type" value="Genomic_DNA"/>
</dbReference>
<dbReference type="OrthoDB" id="5502211at2"/>
<dbReference type="CDD" id="cd02440">
    <property type="entry name" value="AdoMet_MTases"/>
    <property type="match status" value="1"/>
</dbReference>